<dbReference type="InterPro" id="IPR011991">
    <property type="entry name" value="ArsR-like_HTH"/>
</dbReference>
<dbReference type="RefSeq" id="WP_064719871.1">
    <property type="nucleotide sequence ID" value="NZ_LXEV01000022.1"/>
</dbReference>
<dbReference type="EMBL" id="LXEV01000022">
    <property type="protein sequence ID" value="OAT46890.1"/>
    <property type="molecule type" value="Genomic_DNA"/>
</dbReference>
<dbReference type="PANTHER" id="PTHR39168">
    <property type="entry name" value="TRANSCRIPTIONAL REGULATOR-RELATED"/>
    <property type="match status" value="1"/>
</dbReference>
<dbReference type="SUPFAM" id="SSF46785">
    <property type="entry name" value="Winged helix' DNA-binding domain"/>
    <property type="match status" value="1"/>
</dbReference>
<organism evidence="2 3">
    <name type="scientific">Proteus hauseri ATCC 700826</name>
    <dbReference type="NCBI Taxonomy" id="1354271"/>
    <lineage>
        <taxon>Bacteria</taxon>
        <taxon>Pseudomonadati</taxon>
        <taxon>Pseudomonadota</taxon>
        <taxon>Gammaproteobacteria</taxon>
        <taxon>Enterobacterales</taxon>
        <taxon>Morganellaceae</taxon>
        <taxon>Proteus</taxon>
    </lineage>
</organism>
<dbReference type="InterPro" id="IPR001845">
    <property type="entry name" value="HTH_ArsR_DNA-bd_dom"/>
</dbReference>
<evidence type="ECO:0000313" key="3">
    <source>
        <dbReference type="Proteomes" id="UP000078250"/>
    </source>
</evidence>
<dbReference type="PANTHER" id="PTHR39168:SF1">
    <property type="entry name" value="TRANSCRIPTIONAL REGULATORY PROTEIN"/>
    <property type="match status" value="1"/>
</dbReference>
<dbReference type="AlphaFoldDB" id="A0AAJ3HSJ1"/>
<evidence type="ECO:0000259" key="1">
    <source>
        <dbReference type="PROSITE" id="PS50987"/>
    </source>
</evidence>
<accession>A0AAJ3HSJ1</accession>
<reference evidence="2 3" key="1">
    <citation type="submission" date="2016-04" db="EMBL/GenBank/DDBJ databases">
        <title>ATOL: Assembling a taxonomically balanced genome-scale reconstruction of the evolutionary history of the Enterobacteriaceae.</title>
        <authorList>
            <person name="Plunkett G.III."/>
            <person name="Neeno-Eckwall E.C."/>
            <person name="Glasner J.D."/>
            <person name="Perna N.T."/>
        </authorList>
    </citation>
    <scope>NUCLEOTIDE SEQUENCE [LARGE SCALE GENOMIC DNA]</scope>
    <source>
        <strain evidence="2 3">ATCC 700826</strain>
    </source>
</reference>
<protein>
    <submittedName>
        <fullName evidence="2">ArsR family transcriptional regulator</fullName>
    </submittedName>
</protein>
<dbReference type="GO" id="GO:0010288">
    <property type="term" value="P:response to lead ion"/>
    <property type="evidence" value="ECO:0007669"/>
    <property type="project" value="TreeGrafter"/>
</dbReference>
<dbReference type="GO" id="GO:0003700">
    <property type="term" value="F:DNA-binding transcription factor activity"/>
    <property type="evidence" value="ECO:0007669"/>
    <property type="project" value="InterPro"/>
</dbReference>
<dbReference type="Gene3D" id="1.10.10.10">
    <property type="entry name" value="Winged helix-like DNA-binding domain superfamily/Winged helix DNA-binding domain"/>
    <property type="match status" value="1"/>
</dbReference>
<dbReference type="Proteomes" id="UP000078250">
    <property type="component" value="Unassembled WGS sequence"/>
</dbReference>
<dbReference type="InterPro" id="IPR036388">
    <property type="entry name" value="WH-like_DNA-bd_sf"/>
</dbReference>
<dbReference type="Pfam" id="PF01022">
    <property type="entry name" value="HTH_5"/>
    <property type="match status" value="1"/>
</dbReference>
<dbReference type="InterPro" id="IPR036390">
    <property type="entry name" value="WH_DNA-bd_sf"/>
</dbReference>
<dbReference type="CDD" id="cd00090">
    <property type="entry name" value="HTH_ARSR"/>
    <property type="match status" value="1"/>
</dbReference>
<keyword evidence="3" id="KW-1185">Reference proteome</keyword>
<evidence type="ECO:0000313" key="2">
    <source>
        <dbReference type="EMBL" id="OAT46890.1"/>
    </source>
</evidence>
<dbReference type="GO" id="GO:0003677">
    <property type="term" value="F:DNA binding"/>
    <property type="evidence" value="ECO:0007669"/>
    <property type="project" value="TreeGrafter"/>
</dbReference>
<dbReference type="GO" id="GO:0032791">
    <property type="term" value="F:lead ion binding"/>
    <property type="evidence" value="ECO:0007669"/>
    <property type="project" value="TreeGrafter"/>
</dbReference>
<sequence length="232" mass="26000">MTKLNLEITHESTLESYIAAIGAAISDSSRVKILCALMDGRAWTATELSIVAEISASTTSSHLTKLVNNQLITVISQGKYRYFRLANERVASVIESIMGLSVSNISKAKITTPLNLRKSRTCYNHLAGEIAVSIYDSLCKKKWITENGLEITVLGLEEFKKMGLNFEFNNSRKICCPCLDWSERRFHLGGQVGVLFFMHAEKQGWLIRHPGHREITISAKGHKIFAKHFDIV</sequence>
<dbReference type="GO" id="GO:0097063">
    <property type="term" value="F:cadmium ion sensor activity"/>
    <property type="evidence" value="ECO:0007669"/>
    <property type="project" value="TreeGrafter"/>
</dbReference>
<dbReference type="SMART" id="SM00418">
    <property type="entry name" value="HTH_ARSR"/>
    <property type="match status" value="1"/>
</dbReference>
<comment type="caution">
    <text evidence="2">The sequence shown here is derived from an EMBL/GenBank/DDBJ whole genome shotgun (WGS) entry which is preliminary data.</text>
</comment>
<feature type="domain" description="HTH arsR-type" evidence="1">
    <location>
        <begin position="10"/>
        <end position="105"/>
    </location>
</feature>
<proteinExistence type="predicted"/>
<dbReference type="PROSITE" id="PS50987">
    <property type="entry name" value="HTH_ARSR_2"/>
    <property type="match status" value="1"/>
</dbReference>
<dbReference type="InterPro" id="IPR052543">
    <property type="entry name" value="HTH_Metal-responsive_Reg"/>
</dbReference>
<name>A0AAJ3HSJ1_PROHU</name>
<dbReference type="GO" id="GO:0046686">
    <property type="term" value="P:response to cadmium ion"/>
    <property type="evidence" value="ECO:0007669"/>
    <property type="project" value="TreeGrafter"/>
</dbReference>
<gene>
    <name evidence="2" type="ORF">M997_1888</name>
</gene>